<dbReference type="GO" id="GO:0005737">
    <property type="term" value="C:cytoplasm"/>
    <property type="evidence" value="ECO:0007669"/>
    <property type="project" value="TreeGrafter"/>
</dbReference>
<dbReference type="NCBIfam" id="TIGR00357">
    <property type="entry name" value="peptide-methionine (R)-S-oxide reductase MsrB"/>
    <property type="match status" value="1"/>
</dbReference>
<dbReference type="Proteomes" id="UP000292424">
    <property type="component" value="Chromosome"/>
</dbReference>
<evidence type="ECO:0000313" key="11">
    <source>
        <dbReference type="Proteomes" id="UP000292424"/>
    </source>
</evidence>
<keyword evidence="8" id="KW-0732">Signal</keyword>
<dbReference type="Pfam" id="PF01641">
    <property type="entry name" value="SelR"/>
    <property type="match status" value="1"/>
</dbReference>
<dbReference type="GO" id="GO:0046872">
    <property type="term" value="F:metal ion binding"/>
    <property type="evidence" value="ECO:0007669"/>
    <property type="project" value="UniProtKB-KW"/>
</dbReference>
<dbReference type="PROSITE" id="PS51257">
    <property type="entry name" value="PROKAR_LIPOPROTEIN"/>
    <property type="match status" value="1"/>
</dbReference>
<dbReference type="RefSeq" id="WP_131329331.1">
    <property type="nucleotide sequence ID" value="NZ_CP044016.1"/>
</dbReference>
<evidence type="ECO:0000256" key="1">
    <source>
        <dbReference type="ARBA" id="ARBA00001947"/>
    </source>
</evidence>
<evidence type="ECO:0000256" key="3">
    <source>
        <dbReference type="ARBA" id="ARBA00012499"/>
    </source>
</evidence>
<dbReference type="GO" id="GO:0033743">
    <property type="term" value="F:peptide-methionine (R)-S-oxide reductase activity"/>
    <property type="evidence" value="ECO:0007669"/>
    <property type="project" value="UniProtKB-EC"/>
</dbReference>
<proteinExistence type="inferred from homology"/>
<protein>
    <recommendedName>
        <fullName evidence="3">peptide-methionine (R)-S-oxide reductase</fullName>
        <ecNumber evidence="3">1.8.4.12</ecNumber>
    </recommendedName>
</protein>
<evidence type="ECO:0000256" key="6">
    <source>
        <dbReference type="ARBA" id="ARBA00023002"/>
    </source>
</evidence>
<dbReference type="KEGG" id="arac:E0W69_007135"/>
<evidence type="ECO:0000256" key="2">
    <source>
        <dbReference type="ARBA" id="ARBA00007174"/>
    </source>
</evidence>
<accession>A0A5P2G5P4</accession>
<dbReference type="AlphaFoldDB" id="A0A5P2G5P4"/>
<evidence type="ECO:0000259" key="9">
    <source>
        <dbReference type="PROSITE" id="PS51790"/>
    </source>
</evidence>
<dbReference type="PANTHER" id="PTHR10173">
    <property type="entry name" value="METHIONINE SULFOXIDE REDUCTASE"/>
    <property type="match status" value="1"/>
</dbReference>
<dbReference type="EC" id="1.8.4.12" evidence="3"/>
<evidence type="ECO:0000256" key="7">
    <source>
        <dbReference type="ARBA" id="ARBA00048488"/>
    </source>
</evidence>
<comment type="cofactor">
    <cofactor evidence="1">
        <name>Zn(2+)</name>
        <dbReference type="ChEBI" id="CHEBI:29105"/>
    </cofactor>
</comment>
<dbReference type="InterPro" id="IPR011057">
    <property type="entry name" value="Mss4-like_sf"/>
</dbReference>
<dbReference type="InterPro" id="IPR002579">
    <property type="entry name" value="Met_Sox_Rdtase_MsrB_dom"/>
</dbReference>
<reference evidence="10 11" key="1">
    <citation type="submission" date="2019-09" db="EMBL/GenBank/DDBJ databases">
        <title>Complete genome sequence of Arachidicoccus sp. B3-10 isolated from apple orchard soil.</title>
        <authorList>
            <person name="Kim H.S."/>
            <person name="Han K.-I."/>
            <person name="Suh M.K."/>
            <person name="Lee K.C."/>
            <person name="Eom M.K."/>
            <person name="Kim J.-S."/>
            <person name="Kang S.W."/>
            <person name="Sin Y."/>
            <person name="Lee J.-S."/>
        </authorList>
    </citation>
    <scope>NUCLEOTIDE SEQUENCE [LARGE SCALE GENOMIC DNA]</scope>
    <source>
        <strain evidence="10 11">B3-10</strain>
    </source>
</reference>
<comment type="similarity">
    <text evidence="2">Belongs to the MsrB Met sulfoxide reductase family.</text>
</comment>
<gene>
    <name evidence="10" type="primary">msrB</name>
    <name evidence="10" type="ORF">E0W69_007135</name>
</gene>
<dbReference type="Gene3D" id="2.170.150.20">
    <property type="entry name" value="Peptide methionine sulfoxide reductase"/>
    <property type="match status" value="1"/>
</dbReference>
<feature type="chain" id="PRO_5024291790" description="peptide-methionine (R)-S-oxide reductase" evidence="8">
    <location>
        <begin position="24"/>
        <end position="174"/>
    </location>
</feature>
<organism evidence="10 11">
    <name type="scientific">Rhizosphaericola mali</name>
    <dbReference type="NCBI Taxonomy" id="2545455"/>
    <lineage>
        <taxon>Bacteria</taxon>
        <taxon>Pseudomonadati</taxon>
        <taxon>Bacteroidota</taxon>
        <taxon>Chitinophagia</taxon>
        <taxon>Chitinophagales</taxon>
        <taxon>Chitinophagaceae</taxon>
        <taxon>Rhizosphaericola</taxon>
    </lineage>
</organism>
<dbReference type="OrthoDB" id="4174719at2"/>
<keyword evidence="4" id="KW-0479">Metal-binding</keyword>
<dbReference type="SUPFAM" id="SSF51316">
    <property type="entry name" value="Mss4-like"/>
    <property type="match status" value="1"/>
</dbReference>
<dbReference type="PANTHER" id="PTHR10173:SF52">
    <property type="entry name" value="METHIONINE-R-SULFOXIDE REDUCTASE B1"/>
    <property type="match status" value="1"/>
</dbReference>
<feature type="signal peptide" evidence="8">
    <location>
        <begin position="1"/>
        <end position="23"/>
    </location>
</feature>
<evidence type="ECO:0000256" key="4">
    <source>
        <dbReference type="ARBA" id="ARBA00022723"/>
    </source>
</evidence>
<dbReference type="FunFam" id="2.170.150.20:FF:000001">
    <property type="entry name" value="Peptide methionine sulfoxide reductase MsrB"/>
    <property type="match status" value="1"/>
</dbReference>
<keyword evidence="11" id="KW-1185">Reference proteome</keyword>
<feature type="domain" description="MsrB" evidence="9">
    <location>
        <begin position="49"/>
        <end position="171"/>
    </location>
</feature>
<dbReference type="GO" id="GO:0006979">
    <property type="term" value="P:response to oxidative stress"/>
    <property type="evidence" value="ECO:0007669"/>
    <property type="project" value="InterPro"/>
</dbReference>
<dbReference type="GO" id="GO:0030091">
    <property type="term" value="P:protein repair"/>
    <property type="evidence" value="ECO:0007669"/>
    <property type="project" value="InterPro"/>
</dbReference>
<dbReference type="PROSITE" id="PS51790">
    <property type="entry name" value="MSRB"/>
    <property type="match status" value="1"/>
</dbReference>
<dbReference type="EMBL" id="CP044016">
    <property type="protein sequence ID" value="QES88443.1"/>
    <property type="molecule type" value="Genomic_DNA"/>
</dbReference>
<keyword evidence="5" id="KW-0862">Zinc</keyword>
<comment type="catalytic activity">
    <reaction evidence="7">
        <text>L-methionyl-[protein] + [thioredoxin]-disulfide + H2O = L-methionyl-(R)-S-oxide-[protein] + [thioredoxin]-dithiol</text>
        <dbReference type="Rhea" id="RHEA:24164"/>
        <dbReference type="Rhea" id="RHEA-COMP:10698"/>
        <dbReference type="Rhea" id="RHEA-COMP:10700"/>
        <dbReference type="Rhea" id="RHEA-COMP:12313"/>
        <dbReference type="Rhea" id="RHEA-COMP:12314"/>
        <dbReference type="ChEBI" id="CHEBI:15377"/>
        <dbReference type="ChEBI" id="CHEBI:16044"/>
        <dbReference type="ChEBI" id="CHEBI:29950"/>
        <dbReference type="ChEBI" id="CHEBI:45764"/>
        <dbReference type="ChEBI" id="CHEBI:50058"/>
        <dbReference type="EC" id="1.8.4.12"/>
    </reaction>
</comment>
<evidence type="ECO:0000256" key="8">
    <source>
        <dbReference type="SAM" id="SignalP"/>
    </source>
</evidence>
<evidence type="ECO:0000313" key="10">
    <source>
        <dbReference type="EMBL" id="QES88443.1"/>
    </source>
</evidence>
<sequence length="174" mass="19851">MKNIVRLSLVLVIASLFSCNSNAQKNNERSMNNNPYYSRTDTTILNVSNAEWKKILSSELYEVAREKGTERAFTGKYWDSEAKGTYYCAVCGNQLFRSDAKFASTCGWPSFFEPVRKNSVIYLEDHSYGMDRTEVECARCHSHLGHIFDDGPAPSHNRYCMNSICLDFVPDTKL</sequence>
<name>A0A5P2G5P4_9BACT</name>
<dbReference type="InterPro" id="IPR028427">
    <property type="entry name" value="Met_Sox_Rdtase_MsrB"/>
</dbReference>
<evidence type="ECO:0000256" key="5">
    <source>
        <dbReference type="ARBA" id="ARBA00022833"/>
    </source>
</evidence>
<keyword evidence="6 10" id="KW-0560">Oxidoreductase</keyword>